<keyword evidence="7" id="KW-1185">Reference proteome</keyword>
<dbReference type="GO" id="GO:0009236">
    <property type="term" value="P:cobalamin biosynthetic process"/>
    <property type="evidence" value="ECO:0007669"/>
    <property type="project" value="InterPro"/>
</dbReference>
<dbReference type="Gene3D" id="1.20.1200.10">
    <property type="entry name" value="Cobalamin adenosyltransferase-like"/>
    <property type="match status" value="1"/>
</dbReference>
<dbReference type="EMBL" id="JACOPP010000024">
    <property type="protein sequence ID" value="MBC5734742.1"/>
    <property type="molecule type" value="Genomic_DNA"/>
</dbReference>
<dbReference type="GO" id="GO:0006580">
    <property type="term" value="P:ethanolamine metabolic process"/>
    <property type="evidence" value="ECO:0007669"/>
    <property type="project" value="InterPro"/>
</dbReference>
<keyword evidence="1" id="KW-0808">Transferase</keyword>
<feature type="domain" description="Cobalamin adenosyltransferase-like" evidence="5">
    <location>
        <begin position="81"/>
        <end position="241"/>
    </location>
</feature>
<evidence type="ECO:0000256" key="4">
    <source>
        <dbReference type="SAM" id="MobiDB-lite"/>
    </source>
</evidence>
<gene>
    <name evidence="6" type="ORF">H8S57_13565</name>
</gene>
<dbReference type="RefSeq" id="WP_186908571.1">
    <property type="nucleotide sequence ID" value="NZ_JACOPP010000024.1"/>
</dbReference>
<keyword evidence="2" id="KW-0547">Nucleotide-binding</keyword>
<dbReference type="InterPro" id="IPR016030">
    <property type="entry name" value="CblAdoTrfase-like"/>
</dbReference>
<proteinExistence type="predicted"/>
<evidence type="ECO:0000313" key="6">
    <source>
        <dbReference type="EMBL" id="MBC5734742.1"/>
    </source>
</evidence>
<dbReference type="GO" id="GO:0008817">
    <property type="term" value="F:corrinoid adenosyltransferase activity"/>
    <property type="evidence" value="ECO:0007669"/>
    <property type="project" value="InterPro"/>
</dbReference>
<evidence type="ECO:0000256" key="1">
    <source>
        <dbReference type="ARBA" id="ARBA00022679"/>
    </source>
</evidence>
<dbReference type="InterPro" id="IPR036451">
    <property type="entry name" value="CblAdoTrfase-like_sf"/>
</dbReference>
<accession>A0A8J6JGA7</accession>
<feature type="region of interest" description="Disordered" evidence="4">
    <location>
        <begin position="47"/>
        <end position="66"/>
    </location>
</feature>
<keyword evidence="3 6" id="KW-0067">ATP-binding</keyword>
<protein>
    <submittedName>
        <fullName evidence="6">ATP-binding protein</fullName>
    </submittedName>
</protein>
<evidence type="ECO:0000313" key="7">
    <source>
        <dbReference type="Proteomes" id="UP000661435"/>
    </source>
</evidence>
<evidence type="ECO:0000256" key="3">
    <source>
        <dbReference type="ARBA" id="ARBA00022840"/>
    </source>
</evidence>
<name>A0A8J6JGA7_9FIRM</name>
<dbReference type="Proteomes" id="UP000661435">
    <property type="component" value="Unassembled WGS sequence"/>
</dbReference>
<dbReference type="InterPro" id="IPR009194">
    <property type="entry name" value="AdoTrfase_EutT"/>
</dbReference>
<dbReference type="AlphaFoldDB" id="A0A8J6JGA7"/>
<dbReference type="Pfam" id="PF01923">
    <property type="entry name" value="Cob_adeno_trans"/>
    <property type="match status" value="1"/>
</dbReference>
<dbReference type="GO" id="GO:0005524">
    <property type="term" value="F:ATP binding"/>
    <property type="evidence" value="ECO:0007669"/>
    <property type="project" value="UniProtKB-KW"/>
</dbReference>
<reference evidence="6" key="1">
    <citation type="submission" date="2020-08" db="EMBL/GenBank/DDBJ databases">
        <title>Genome public.</title>
        <authorList>
            <person name="Liu C."/>
            <person name="Sun Q."/>
        </authorList>
    </citation>
    <scope>NUCLEOTIDE SEQUENCE</scope>
    <source>
        <strain evidence="6">NSJ-51</strain>
    </source>
</reference>
<comment type="caution">
    <text evidence="6">The sequence shown here is derived from an EMBL/GenBank/DDBJ whole genome shotgun (WGS) entry which is preliminary data.</text>
</comment>
<evidence type="ECO:0000256" key="2">
    <source>
        <dbReference type="ARBA" id="ARBA00022741"/>
    </source>
</evidence>
<sequence>MALLTEEDVRRMSDNGARGPVVVNRDQVLTPGAKDYLREHRVEVVYPQGRPEGAAKPGSGSAEAPSAPRYQTLFGAALTEKPEHMTHLKGNLLVFKDHPRIAFRGWIDALEAEITLAQQAAAGEGCPALAEELEEVLGFVRRYIRFDVLDEPVGSIRLCGYTPEQLREYSHYPEKHFGQPHFMIRYTDGPALLALNKLRTVVRQTELAAYAAFRDPDGNVTRSDMILGLNRLSSLMWIMMIKWKAGQYRRQS</sequence>
<organism evidence="6 7">
    <name type="scientific">Lawsonibacter hominis</name>
    <dbReference type="NCBI Taxonomy" id="2763053"/>
    <lineage>
        <taxon>Bacteria</taxon>
        <taxon>Bacillati</taxon>
        <taxon>Bacillota</taxon>
        <taxon>Clostridia</taxon>
        <taxon>Eubacteriales</taxon>
        <taxon>Oscillospiraceae</taxon>
        <taxon>Lawsonibacter</taxon>
    </lineage>
</organism>
<dbReference type="PIRSF" id="PIRSF012294">
    <property type="entry name" value="ATR_EutT"/>
    <property type="match status" value="1"/>
</dbReference>
<dbReference type="SUPFAM" id="SSF89028">
    <property type="entry name" value="Cobalamin adenosyltransferase-like"/>
    <property type="match status" value="1"/>
</dbReference>
<evidence type="ECO:0000259" key="5">
    <source>
        <dbReference type="Pfam" id="PF01923"/>
    </source>
</evidence>